<dbReference type="InterPro" id="IPR013783">
    <property type="entry name" value="Ig-like_fold"/>
</dbReference>
<dbReference type="GO" id="GO:0030288">
    <property type="term" value="C:outer membrane-bounded periplasmic space"/>
    <property type="evidence" value="ECO:0007669"/>
    <property type="project" value="InterPro"/>
</dbReference>
<dbReference type="InterPro" id="IPR050643">
    <property type="entry name" value="Periplasmic_pilus_chap"/>
</dbReference>
<dbReference type="InterPro" id="IPR008962">
    <property type="entry name" value="PapD-like_sf"/>
</dbReference>
<dbReference type="SUPFAM" id="SSF49354">
    <property type="entry name" value="PapD-like"/>
    <property type="match status" value="1"/>
</dbReference>
<dbReference type="Gene3D" id="2.60.40.10">
    <property type="entry name" value="Immunoglobulins"/>
    <property type="match status" value="1"/>
</dbReference>
<evidence type="ECO:0000313" key="2">
    <source>
        <dbReference type="EMBL" id="TZG35617.1"/>
    </source>
</evidence>
<dbReference type="PANTHER" id="PTHR30251">
    <property type="entry name" value="PILUS ASSEMBLY CHAPERONE"/>
    <property type="match status" value="1"/>
</dbReference>
<dbReference type="GO" id="GO:0071555">
    <property type="term" value="P:cell wall organization"/>
    <property type="evidence" value="ECO:0007669"/>
    <property type="project" value="InterPro"/>
</dbReference>
<accession>A0A5D9CW95</accession>
<sequence>MTMRRWSLAMKGLLMAGLLVMALPASASALLIWPIHPVIENGRSATALWLENRGSEPTLIQLRIFDWQQRDGKDQYQSQDDLVGSPPMMEIAPGQQQLVRLIRRTSPPPSGGERAWRVILDEVPTSSSSDEPAGQTRAGVELQMRYSLPLFDYGEGAAPEDGAEASEVANMLGWRIIRENGRRYLEVRNRGERHARLTEVAFDQGATITKGLLGYVLADSYRRWPLEETTPGDTLFARVNGGEPVRLARWSSAP</sequence>
<comment type="caution">
    <text evidence="2">The sequence shown here is derived from an EMBL/GenBank/DDBJ whole genome shotgun (WGS) entry which is preliminary data.</text>
</comment>
<dbReference type="OrthoDB" id="511700at2"/>
<dbReference type="EMBL" id="VTPU01000012">
    <property type="protein sequence ID" value="TZG35617.1"/>
    <property type="molecule type" value="Genomic_DNA"/>
</dbReference>
<evidence type="ECO:0000259" key="1">
    <source>
        <dbReference type="Pfam" id="PF00345"/>
    </source>
</evidence>
<dbReference type="InterPro" id="IPR016147">
    <property type="entry name" value="Pili_assmbl_chaperone_N"/>
</dbReference>
<feature type="domain" description="Pili assembly chaperone N-terminal" evidence="1">
    <location>
        <begin position="39"/>
        <end position="151"/>
    </location>
</feature>
<evidence type="ECO:0000313" key="3">
    <source>
        <dbReference type="Proteomes" id="UP000324260"/>
    </source>
</evidence>
<protein>
    <submittedName>
        <fullName evidence="2">Molecular chaperone</fullName>
    </submittedName>
</protein>
<gene>
    <name evidence="2" type="ORF">FZZ93_12570</name>
</gene>
<organism evidence="2 3">
    <name type="scientific">Halomonas eurihalina</name>
    <dbReference type="NCBI Taxonomy" id="42566"/>
    <lineage>
        <taxon>Bacteria</taxon>
        <taxon>Pseudomonadati</taxon>
        <taxon>Pseudomonadota</taxon>
        <taxon>Gammaproteobacteria</taxon>
        <taxon>Oceanospirillales</taxon>
        <taxon>Halomonadaceae</taxon>
        <taxon>Halomonas</taxon>
    </lineage>
</organism>
<dbReference type="Proteomes" id="UP000324260">
    <property type="component" value="Unassembled WGS sequence"/>
</dbReference>
<dbReference type="PANTHER" id="PTHR30251:SF4">
    <property type="entry name" value="SLR1668 PROTEIN"/>
    <property type="match status" value="1"/>
</dbReference>
<name>A0A5D9CW95_HALER</name>
<keyword evidence="3" id="KW-1185">Reference proteome</keyword>
<dbReference type="Pfam" id="PF00345">
    <property type="entry name" value="PapD_N"/>
    <property type="match status" value="1"/>
</dbReference>
<proteinExistence type="predicted"/>
<dbReference type="AlphaFoldDB" id="A0A5D9CW95"/>
<reference evidence="2 3" key="1">
    <citation type="submission" date="2019-08" db="EMBL/GenBank/DDBJ databases">
        <title>Draft Genome Sequence of Halomonas eurihalina Isolated from Preserved Hide-surface.</title>
        <authorList>
            <person name="Hussain S.A."/>
            <person name="Xu A."/>
            <person name="Sarker M."/>
            <person name="Sommers C."/>
        </authorList>
    </citation>
    <scope>NUCLEOTIDE SEQUENCE [LARGE SCALE GENOMIC DNA]</scope>
    <source>
        <strain evidence="2 3">MS1</strain>
    </source>
</reference>